<dbReference type="AlphaFoldDB" id="A0A562T5T8"/>
<keyword evidence="5" id="KW-1185">Reference proteome</keyword>
<dbReference type="SUPFAM" id="SSF56214">
    <property type="entry name" value="4'-phosphopantetheinyl transferase"/>
    <property type="match status" value="2"/>
</dbReference>
<dbReference type="Gene3D" id="3.90.470.20">
    <property type="entry name" value="4'-phosphopantetheinyl transferase domain"/>
    <property type="match status" value="1"/>
</dbReference>
<feature type="domain" description="4'-phosphopantetheinyl transferase" evidence="3">
    <location>
        <begin position="92"/>
        <end position="174"/>
    </location>
</feature>
<evidence type="ECO:0000313" key="5">
    <source>
        <dbReference type="Proteomes" id="UP000316778"/>
    </source>
</evidence>
<dbReference type="GO" id="GO:0019878">
    <property type="term" value="P:lysine biosynthetic process via aminoadipic acid"/>
    <property type="evidence" value="ECO:0007669"/>
    <property type="project" value="TreeGrafter"/>
</dbReference>
<evidence type="ECO:0000256" key="2">
    <source>
        <dbReference type="ARBA" id="ARBA00022679"/>
    </source>
</evidence>
<evidence type="ECO:0000259" key="3">
    <source>
        <dbReference type="Pfam" id="PF01648"/>
    </source>
</evidence>
<comment type="caution">
    <text evidence="4">The sequence shown here is derived from an EMBL/GenBank/DDBJ whole genome shotgun (WGS) entry which is preliminary data.</text>
</comment>
<dbReference type="InterPro" id="IPR050559">
    <property type="entry name" value="P-Pant_transferase_sf"/>
</dbReference>
<dbReference type="PANTHER" id="PTHR12215:SF10">
    <property type="entry name" value="L-AMINOADIPATE-SEMIALDEHYDE DEHYDROGENASE-PHOSPHOPANTETHEINYL TRANSFERASE"/>
    <property type="match status" value="1"/>
</dbReference>
<dbReference type="InterPro" id="IPR037143">
    <property type="entry name" value="4-PPantetheinyl_Trfase_dom_sf"/>
</dbReference>
<reference evidence="4 5" key="1">
    <citation type="journal article" date="2013" name="Stand. Genomic Sci.">
        <title>Genomic Encyclopedia of Type Strains, Phase I: The one thousand microbial genomes (KMG-I) project.</title>
        <authorList>
            <person name="Kyrpides N.C."/>
            <person name="Woyke T."/>
            <person name="Eisen J.A."/>
            <person name="Garrity G."/>
            <person name="Lilburn T.G."/>
            <person name="Beck B.J."/>
            <person name="Whitman W.B."/>
            <person name="Hugenholtz P."/>
            <person name="Klenk H.P."/>
        </authorList>
    </citation>
    <scope>NUCLEOTIDE SEQUENCE [LARGE SCALE GENOMIC DNA]</scope>
    <source>
        <strain evidence="4 5">DSM 13484</strain>
    </source>
</reference>
<keyword evidence="2 4" id="KW-0808">Transferase</keyword>
<organism evidence="4 5">
    <name type="scientific">Chitinophaga japonensis</name>
    <name type="common">Flexibacter japonensis</name>
    <dbReference type="NCBI Taxonomy" id="104662"/>
    <lineage>
        <taxon>Bacteria</taxon>
        <taxon>Pseudomonadati</taxon>
        <taxon>Bacteroidota</taxon>
        <taxon>Chitinophagia</taxon>
        <taxon>Chitinophagales</taxon>
        <taxon>Chitinophagaceae</taxon>
        <taxon>Chitinophaga</taxon>
    </lineage>
</organism>
<proteinExistence type="inferred from homology"/>
<sequence>MDQGTRLGVWKIGEQEGFFRTRVNISPEIHHPHKRLQHFAGRYLLLELFPDFPVPEIRIMDSRKPYLQCNSFHFSISHCQDYVAAIVSKTRPVGIDIEAIQPKIEKVSHKFLGPAEQAFIDPLQGLAHKTVCWSAKEAVYKWYGLGGVDFKEHMQLEPFLFHPAGFISCNFNRLDTIARLYLQYYVMESEEGMVLAWTAN</sequence>
<name>A0A562T5T8_CHIJA</name>
<gene>
    <name evidence="4" type="ORF">LX66_2997</name>
</gene>
<dbReference type="GO" id="GO:0000287">
    <property type="term" value="F:magnesium ion binding"/>
    <property type="evidence" value="ECO:0007669"/>
    <property type="project" value="InterPro"/>
</dbReference>
<dbReference type="Proteomes" id="UP000316778">
    <property type="component" value="Unassembled WGS sequence"/>
</dbReference>
<comment type="similarity">
    <text evidence="1">Belongs to the P-Pant transferase superfamily. Gsp/Sfp/HetI/AcpT family.</text>
</comment>
<protein>
    <submittedName>
        <fullName evidence="4">Phosphopantetheinyl transferase</fullName>
    </submittedName>
</protein>
<dbReference type="GO" id="GO:0005829">
    <property type="term" value="C:cytosol"/>
    <property type="evidence" value="ECO:0007669"/>
    <property type="project" value="TreeGrafter"/>
</dbReference>
<evidence type="ECO:0000313" key="4">
    <source>
        <dbReference type="EMBL" id="TWI88907.1"/>
    </source>
</evidence>
<dbReference type="EMBL" id="VLLG01000003">
    <property type="protein sequence ID" value="TWI88907.1"/>
    <property type="molecule type" value="Genomic_DNA"/>
</dbReference>
<evidence type="ECO:0000256" key="1">
    <source>
        <dbReference type="ARBA" id="ARBA00010990"/>
    </source>
</evidence>
<accession>A0A562T5T8</accession>
<dbReference type="PANTHER" id="PTHR12215">
    <property type="entry name" value="PHOSPHOPANTETHEINE TRANSFERASE"/>
    <property type="match status" value="1"/>
</dbReference>
<dbReference type="Pfam" id="PF01648">
    <property type="entry name" value="ACPS"/>
    <property type="match status" value="1"/>
</dbReference>
<dbReference type="GO" id="GO:0008897">
    <property type="term" value="F:holo-[acyl-carrier-protein] synthase activity"/>
    <property type="evidence" value="ECO:0007669"/>
    <property type="project" value="InterPro"/>
</dbReference>
<dbReference type="InterPro" id="IPR008278">
    <property type="entry name" value="4-PPantetheinyl_Trfase_dom"/>
</dbReference>